<organism evidence="1">
    <name type="scientific">Echinococcus granulosus</name>
    <name type="common">Hydatid tapeworm</name>
    <dbReference type="NCBI Taxonomy" id="6210"/>
    <lineage>
        <taxon>Eukaryota</taxon>
        <taxon>Metazoa</taxon>
        <taxon>Spiralia</taxon>
        <taxon>Lophotrochozoa</taxon>
        <taxon>Platyhelminthes</taxon>
        <taxon>Cestoda</taxon>
        <taxon>Eucestoda</taxon>
        <taxon>Cyclophyllidea</taxon>
        <taxon>Taeniidae</taxon>
        <taxon>Echinococcus</taxon>
        <taxon>Echinococcus granulosus group</taxon>
    </lineage>
</organism>
<reference evidence="3" key="3">
    <citation type="submission" date="2020-10" db="UniProtKB">
        <authorList>
            <consortium name="WormBaseParasite"/>
        </authorList>
    </citation>
    <scope>IDENTIFICATION</scope>
</reference>
<dbReference type="Proteomes" id="UP000492820">
    <property type="component" value="Unassembled WGS sequence"/>
</dbReference>
<dbReference type="EMBL" id="LK028587">
    <property type="protein sequence ID" value="CDS22689.1"/>
    <property type="molecule type" value="Genomic_DNA"/>
</dbReference>
<sequence>MLLGSTFATLGNKECALR</sequence>
<dbReference type="AlphaFoldDB" id="A0A068WYB7"/>
<reference evidence="1" key="2">
    <citation type="submission" date="2014-06" db="EMBL/GenBank/DDBJ databases">
        <authorList>
            <person name="Aslett M."/>
        </authorList>
    </citation>
    <scope>NUCLEOTIDE SEQUENCE</scope>
</reference>
<reference evidence="1 2" key="1">
    <citation type="journal article" date="2013" name="Nature">
        <title>The genomes of four tapeworm species reveal adaptations to parasitism.</title>
        <authorList>
            <person name="Tsai I.J."/>
            <person name="Zarowiecki M."/>
            <person name="Holroyd N."/>
            <person name="Garciarrubio A."/>
            <person name="Sanchez-Flores A."/>
            <person name="Brooks K.L."/>
            <person name="Tracey A."/>
            <person name="Bobes R.J."/>
            <person name="Fragoso G."/>
            <person name="Sciutto E."/>
            <person name="Aslett M."/>
            <person name="Beasley H."/>
            <person name="Bennett H.M."/>
            <person name="Cai J."/>
            <person name="Camicia F."/>
            <person name="Clark R."/>
            <person name="Cucher M."/>
            <person name="De Silva N."/>
            <person name="Day T.A."/>
            <person name="Deplazes P."/>
            <person name="Estrada K."/>
            <person name="Fernandez C."/>
            <person name="Holland P.W."/>
            <person name="Hou J."/>
            <person name="Hu S."/>
            <person name="Huckvale T."/>
            <person name="Hung S.S."/>
            <person name="Kamenetzky L."/>
            <person name="Keane J.A."/>
            <person name="Kiss F."/>
            <person name="Koziol U."/>
            <person name="Lambert O."/>
            <person name="Liu K."/>
            <person name="Luo X."/>
            <person name="Luo Y."/>
            <person name="Macchiaroli N."/>
            <person name="Nichol S."/>
            <person name="Paps J."/>
            <person name="Parkinson J."/>
            <person name="Pouchkina-Stantcheva N."/>
            <person name="Riddiford N."/>
            <person name="Rosenzvit M."/>
            <person name="Salinas G."/>
            <person name="Wasmuth J.D."/>
            <person name="Zamanian M."/>
            <person name="Zheng Y."/>
            <person name="Cai X."/>
            <person name="Soberon X."/>
            <person name="Olson P.D."/>
            <person name="Laclette J.P."/>
            <person name="Brehm K."/>
            <person name="Berriman M."/>
            <person name="Garciarrubio A."/>
            <person name="Bobes R.J."/>
            <person name="Fragoso G."/>
            <person name="Sanchez-Flores A."/>
            <person name="Estrada K."/>
            <person name="Cevallos M.A."/>
            <person name="Morett E."/>
            <person name="Gonzalez V."/>
            <person name="Portillo T."/>
            <person name="Ochoa-Leyva A."/>
            <person name="Jose M.V."/>
            <person name="Sciutto E."/>
            <person name="Landa A."/>
            <person name="Jimenez L."/>
            <person name="Valdes V."/>
            <person name="Carrero J.C."/>
            <person name="Larralde C."/>
            <person name="Morales-Montor J."/>
            <person name="Limon-Lason J."/>
            <person name="Soberon X."/>
            <person name="Laclette J.P."/>
        </authorList>
    </citation>
    <scope>NUCLEOTIDE SEQUENCE [LARGE SCALE GENOMIC DNA]</scope>
</reference>
<proteinExistence type="predicted"/>
<evidence type="ECO:0000313" key="1">
    <source>
        <dbReference type="EMBL" id="CDS22689.1"/>
    </source>
</evidence>
<name>A0A068WYB7_ECHGR</name>
<evidence type="ECO:0000313" key="2">
    <source>
        <dbReference type="Proteomes" id="UP000492820"/>
    </source>
</evidence>
<gene>
    <name evidence="1" type="ORF">EgrG_001185800</name>
</gene>
<evidence type="ECO:0000313" key="3">
    <source>
        <dbReference type="WBParaSite" id="EgrG_001185800"/>
    </source>
</evidence>
<accession>A0A068WYB7</accession>
<dbReference type="WBParaSite" id="EgrG_001185800">
    <property type="protein sequence ID" value="EgrG_001185800"/>
    <property type="gene ID" value="EgrG_001185800"/>
</dbReference>
<protein>
    <submittedName>
        <fullName evidence="1 3">Uncharacterized protein</fullName>
    </submittedName>
</protein>